<evidence type="ECO:0000259" key="2">
    <source>
        <dbReference type="Pfam" id="PF10988"/>
    </source>
</evidence>
<evidence type="ECO:0000313" key="3">
    <source>
        <dbReference type="EMBL" id="UZP75098.1"/>
    </source>
</evidence>
<sequence>MRQVTMRNTNAILCLSLSVSLSAQANTEQSFDVEHFTRVAASQGIEVNVTMGSSTQVVARAETEKDLERLEIEVDHGELRIRRGSWSSSIWNWRSSGGRVSVDVVVSELEGLSSSTGARVTAVEVDCEELSLDASSGSRIVVSGGCNEVEVDASSGAVIDARAFKVEVVTVDASSGARIDVFASANFQGDASSGASVDVFGTPTLFDSDTSSGARIARRGERELI</sequence>
<reference evidence="3 4" key="1">
    <citation type="submission" date="2019-02" db="EMBL/GenBank/DDBJ databases">
        <title>Halieaceae_genomes.</title>
        <authorList>
            <person name="Li S.-H."/>
        </authorList>
    </citation>
    <scope>NUCLEOTIDE SEQUENCE [LARGE SCALE GENOMIC DNA]</scope>
    <source>
        <strain evidence="3 4">JH123</strain>
    </source>
</reference>
<feature type="signal peptide" evidence="1">
    <location>
        <begin position="1"/>
        <end position="25"/>
    </location>
</feature>
<proteinExistence type="predicted"/>
<keyword evidence="1" id="KW-0732">Signal</keyword>
<dbReference type="EMBL" id="CP036501">
    <property type="protein sequence ID" value="UZP75098.1"/>
    <property type="molecule type" value="Genomic_DNA"/>
</dbReference>
<organism evidence="3 4">
    <name type="scientific">Candidatus Paraluminiphilus aquimaris</name>
    <dbReference type="NCBI Taxonomy" id="2518994"/>
    <lineage>
        <taxon>Bacteria</taxon>
        <taxon>Pseudomonadati</taxon>
        <taxon>Pseudomonadota</taxon>
        <taxon>Gammaproteobacteria</taxon>
        <taxon>Cellvibrionales</taxon>
        <taxon>Halieaceae</taxon>
        <taxon>Candidatus Paraluminiphilus</taxon>
    </lineage>
</organism>
<feature type="domain" description="Putative auto-transporter adhesin head GIN" evidence="2">
    <location>
        <begin position="35"/>
        <end position="203"/>
    </location>
</feature>
<protein>
    <recommendedName>
        <fullName evidence="2">Putative auto-transporter adhesin head GIN domain-containing protein</fullName>
    </recommendedName>
</protein>
<dbReference type="Pfam" id="PF10988">
    <property type="entry name" value="DUF2807"/>
    <property type="match status" value="1"/>
</dbReference>
<evidence type="ECO:0000313" key="4">
    <source>
        <dbReference type="Proteomes" id="UP001317963"/>
    </source>
</evidence>
<gene>
    <name evidence="3" type="ORF">E0F26_10275</name>
</gene>
<feature type="chain" id="PRO_5046447523" description="Putative auto-transporter adhesin head GIN domain-containing protein" evidence="1">
    <location>
        <begin position="26"/>
        <end position="225"/>
    </location>
</feature>
<evidence type="ECO:0000256" key="1">
    <source>
        <dbReference type="SAM" id="SignalP"/>
    </source>
</evidence>
<dbReference type="InterPro" id="IPR021255">
    <property type="entry name" value="DUF2807"/>
</dbReference>
<accession>A0ABY6Q874</accession>
<keyword evidence="4" id="KW-1185">Reference proteome</keyword>
<dbReference type="Proteomes" id="UP001317963">
    <property type="component" value="Chromosome"/>
</dbReference>
<dbReference type="Gene3D" id="2.160.20.120">
    <property type="match status" value="1"/>
</dbReference>
<name>A0ABY6Q874_9GAMM</name>